<dbReference type="STRING" id="133383.A0A1R0GNN9"/>
<organism evidence="3 4">
    <name type="scientific">Smittium mucronatum</name>
    <dbReference type="NCBI Taxonomy" id="133383"/>
    <lineage>
        <taxon>Eukaryota</taxon>
        <taxon>Fungi</taxon>
        <taxon>Fungi incertae sedis</taxon>
        <taxon>Zoopagomycota</taxon>
        <taxon>Kickxellomycotina</taxon>
        <taxon>Harpellomycetes</taxon>
        <taxon>Harpellales</taxon>
        <taxon>Legeriomycetaceae</taxon>
        <taxon>Smittium</taxon>
    </lineage>
</organism>
<dbReference type="InterPro" id="IPR004875">
    <property type="entry name" value="DDE_SF_endonuclease_dom"/>
</dbReference>
<feature type="region of interest" description="Disordered" evidence="1">
    <location>
        <begin position="601"/>
        <end position="620"/>
    </location>
</feature>
<dbReference type="Proteomes" id="UP000187455">
    <property type="component" value="Unassembled WGS sequence"/>
</dbReference>
<evidence type="ECO:0000256" key="1">
    <source>
        <dbReference type="SAM" id="MobiDB-lite"/>
    </source>
</evidence>
<name>A0A1R0GNN9_9FUNG</name>
<feature type="domain" description="DDE-1" evidence="2">
    <location>
        <begin position="1909"/>
        <end position="2132"/>
    </location>
</feature>
<reference evidence="3 4" key="1">
    <citation type="journal article" date="2016" name="Mol. Biol. Evol.">
        <title>Genome-Wide Survey of Gut Fungi (Harpellales) Reveals the First Horizontally Transferred Ubiquitin Gene from a Mosquito Host.</title>
        <authorList>
            <person name="Wang Y."/>
            <person name="White M.M."/>
            <person name="Kvist S."/>
            <person name="Moncalvo J.M."/>
        </authorList>
    </citation>
    <scope>NUCLEOTIDE SEQUENCE [LARGE SCALE GENOMIC DNA]</scope>
    <source>
        <strain evidence="3 4">ALG-7-W6</strain>
    </source>
</reference>
<proteinExistence type="predicted"/>
<gene>
    <name evidence="3" type="ORF">AYI68_g7461</name>
</gene>
<accession>A0A1R0GNN9</accession>
<comment type="caution">
    <text evidence="3">The sequence shown here is derived from an EMBL/GenBank/DDBJ whole genome shotgun (WGS) entry which is preliminary data.</text>
</comment>
<sequence>MDQNTSRSDNDNQVSDFLNSIQFYNNLVEKRRALKISDPLDSKNKFPLQKSLHASEKDLYNSLNQETPHNAQNIDTISKISMESDQLGTDFQNTINTPKIDTISVNIDPNLKNVNTSEKVIESNNGISELKYGLRSKKKFINYRLKRSIKKKENGRDNIKGRNNFFSPNKTSSKNISFKKKRNIISSNHIRNLPIPNSNGKVTPSRTVASNVKDLYKNELQKKFEISELPGMNLIHKPQSNIPDFNQALIPSPHINFPSDLSKENKVISKIIHNDNYQGLSNKNKSDSEDFPHKKLIAMPHSETTFISESNTKFSSRIQDHILPSKNVKIKSKAKISRVIFPNRHYIDVSKSGRNSIDSNSSQLKEAIKGHLHNGHDQAKIYEVEPKYINSFETAENSSNHKESVCNYKNRSSHKPPKDSVSNYNYSTPVMMKELSSAINTNFKNLIDLDEDTPVHKKSVPIKPIICKNSEILPNLDLVNIKNRHDYNLIDDTFSDLNQKSVNLVQNSSHSSYNSSNLDSLCNPLSFGTSDLNEPNTSSNNNKKFSKIDNSALPLTHVTQSRVLETISNGSTSVKYSRLKSILNDIPRNYPIFDSENGFLSRPNVSKNSKPGQKPIMPLPKNKRLKETPVKAMEYQFSGLSNNQKMRNNNPVLEKFFGISGVQSYNNANSELDTFISPKIGDENIKQLCPENERFYSNKRISIDSSSNSGSLSISDDEDSFNEAFLTKDFISDNSICSNSQLNDIFDSQFSKVQSSKNAEEIKKHSSQYISSKSPHPDFIEANFKLNSKPEYYSSENSFQIFENGYPISNIPDNERKIKTGEVPNVFSKISNKSSSMVVERICFIPHSNSVKNSSINENEQILINDVKESDYISSTKSNFIRVDQNQENVSTKFVTDNLIKASPKDHESSPYLFNDTVSEINPDNDRCDPMAEIEQIYHNSLEQQKRNLSSSFILHTDVGHSSGICKDYTDINNSKLNVLSPIKVSRTTHHHLYPHNSELCTLNSSNGPLPVSKINNVCVDRFFPYTLPLFSINIQDINSIQNNYSIYSLIPTCVLIAARNQALTLPHLKVKGNSVTNYSLDLNNSKFDRPHPDFPKTPKLICYKNLNRNKTNKRNPKMNPKMNLSSLVDFFSTFYNTTTIPESPYFFLIKAIQGYDSVKDVAHDKILKFDPIKPFSCISDLYLSLFSGISSNSSHIFELDYSTNFKKLENLGDNSVFYTISQRNAILTNLKPSSLKKLNIKIGPSVFNPLNNNIYSSSLYSNTKISKSTDNFDISHSQINLQDGRVINAGDGISFYEKNSKPFHRPSNLLTNLSKDKISLKRNIPEPDSSKFVYEKNSFKKLKKYSFIKSPQNFPLIVQDPKLYNLEFNVTKNSPIHFLNTLSKTSFVTNSPEFEIYRQPSSTPKNKTSVQNNIEPKVLKSQIPTYQKNVTASKSGVFTIETTDCFSLDELNFDDFDVSYPIISRKKFKVFVEIIKKKPDHLNSFLVPSYYIDKKSQTQSIMDDFFQKTSHESTSIEFNPKSHSSSIPENSNAAIINSFNNMNEIISISPSIIKSDSYSYSPSNFHITANSTFSTSSFSEKKLTTFKDQSSTFPLKISIPDPNPNIQSCIGAPSSNSSLNNDSKVNFSSNIPPANSSLSKELQYIFILYKEKYPNTENHILTAFITTMFDPLFDKNYLDFYHLHSVSYHNLGELSSKLSSIYENQNFLTFNSLIKEWIYQRSTAYIKFVEQHFNLNSCSMNGYFSFDLNNNSILPKDLKKKRCNEIYCRESKYYFLNKEKGLVEEYNISEKFMGWIKPSLIRLIRKHFDRKSESGYTISQSYRDFLVYFQILNNISIWEMCKMPGLFERDTVTYVRSLRDPTNIAKKVLSTTTPSMVFSMEESGIFYNLNPIKLNSAEQISGTKKQEEKFAYLLCSNSDGSYKIPMWIIGDKMISKKQESQILSENGIIYRYNKDSQITCSIFMEWLKWFDDLMGIFLNNKGLSNHVNKSDHHNKKVVLILRENYVHPLHLVGSIKYVKILAFSDRTPAGFLPIELGISRLFRGLYRYNSFKIKTILKKNETKSKLIFSKHKILSPNNVFQKSPFYTSPLSSKTRGIDTFVNQKINFKTALKLMSLVWNSYIPSDFVSGCFGMFASSVNWIAPSQIKFISNARKFENRTMISLSDFISKLDISGFMTITEMLSILEGELDIFQIQKVFSLAYRRDDNLDQIIFRFNSKKISYNPKYDDILVKYSSNNSDPFFSFNLIHETIEI</sequence>
<evidence type="ECO:0000259" key="2">
    <source>
        <dbReference type="Pfam" id="PF03184"/>
    </source>
</evidence>
<dbReference type="OrthoDB" id="125347at2759"/>
<evidence type="ECO:0000313" key="3">
    <source>
        <dbReference type="EMBL" id="OLY78488.1"/>
    </source>
</evidence>
<dbReference type="Pfam" id="PF03184">
    <property type="entry name" value="DDE_1"/>
    <property type="match status" value="1"/>
</dbReference>
<protein>
    <submittedName>
        <fullName evidence="3">CENP-B-like protein</fullName>
    </submittedName>
</protein>
<keyword evidence="4" id="KW-1185">Reference proteome</keyword>
<dbReference type="EMBL" id="LSSL01006321">
    <property type="protein sequence ID" value="OLY78488.1"/>
    <property type="molecule type" value="Genomic_DNA"/>
</dbReference>
<dbReference type="GO" id="GO:0003676">
    <property type="term" value="F:nucleic acid binding"/>
    <property type="evidence" value="ECO:0007669"/>
    <property type="project" value="InterPro"/>
</dbReference>
<evidence type="ECO:0000313" key="4">
    <source>
        <dbReference type="Proteomes" id="UP000187455"/>
    </source>
</evidence>